<name>A0A7G9GND2_9FIRM</name>
<dbReference type="KEGG" id="ehn:H9Q80_19090"/>
<evidence type="ECO:0000313" key="1">
    <source>
        <dbReference type="EMBL" id="QNM12314.1"/>
    </source>
</evidence>
<evidence type="ECO:0000313" key="2">
    <source>
        <dbReference type="Proteomes" id="UP000515856"/>
    </source>
</evidence>
<organism evidence="1 2">
    <name type="scientific">[Eubacterium] hominis</name>
    <dbReference type="NCBI Taxonomy" id="2764325"/>
    <lineage>
        <taxon>Bacteria</taxon>
        <taxon>Bacillati</taxon>
        <taxon>Bacillota</taxon>
        <taxon>Erysipelotrichia</taxon>
        <taxon>Erysipelotrichales</taxon>
        <taxon>Erysipelotrichaceae</taxon>
        <taxon>Amedibacillus</taxon>
    </lineage>
</organism>
<gene>
    <name evidence="1" type="ORF">H9Q80_19090</name>
</gene>
<keyword evidence="2" id="KW-1185">Reference proteome</keyword>
<accession>A0A7G9GND2</accession>
<dbReference type="RefSeq" id="WP_117455916.1">
    <property type="nucleotide sequence ID" value="NZ_CP060636.1"/>
</dbReference>
<dbReference type="AlphaFoldDB" id="A0A7G9GND2"/>
<reference evidence="1 2" key="1">
    <citation type="submission" date="2020-08" db="EMBL/GenBank/DDBJ databases">
        <authorList>
            <person name="Liu C."/>
            <person name="Sun Q."/>
        </authorList>
    </citation>
    <scope>NUCLEOTIDE SEQUENCE [LARGE SCALE GENOMIC DNA]</scope>
    <source>
        <strain evidence="1 2">NSJ-61</strain>
    </source>
</reference>
<proteinExistence type="predicted"/>
<protein>
    <submittedName>
        <fullName evidence="1">Uncharacterized protein</fullName>
    </submittedName>
</protein>
<sequence length="151" mass="17889">MEEDFKWLDRYLKTHYTGFVVNNYDVGCHLYLKDINNFIQNVGRYANVIIVRNEDGDTLLNTCGTYIDRIWPEISWGSRTNETMQDANYIANELCKLREEEGYFPDPLPKVKRFMKQVFGQEVVVQNDEFLKCVREEELEEDMQIGRDLSV</sequence>
<dbReference type="EMBL" id="CP060636">
    <property type="protein sequence ID" value="QNM12314.1"/>
    <property type="molecule type" value="Genomic_DNA"/>
</dbReference>
<dbReference type="Proteomes" id="UP000515856">
    <property type="component" value="Chromosome"/>
</dbReference>